<name>A0A7G5H5J5_9BACT</name>
<dbReference type="InterPro" id="IPR024401">
    <property type="entry name" value="WYL_prot"/>
</dbReference>
<dbReference type="RefSeq" id="WP_182463756.1">
    <property type="nucleotide sequence ID" value="NZ_CP059732.1"/>
</dbReference>
<accession>A0A7G5H5J5</accession>
<dbReference type="KEGG" id="sfol:H3H32_16590"/>
<evidence type="ECO:0000313" key="1">
    <source>
        <dbReference type="EMBL" id="QMW06387.1"/>
    </source>
</evidence>
<dbReference type="Pfam" id="PF10902">
    <property type="entry name" value="WYL_2"/>
    <property type="match status" value="1"/>
</dbReference>
<dbReference type="AlphaFoldDB" id="A0A7G5H5J5"/>
<organism evidence="1 2">
    <name type="scientific">Spirosoma foliorum</name>
    <dbReference type="NCBI Taxonomy" id="2710596"/>
    <lineage>
        <taxon>Bacteria</taxon>
        <taxon>Pseudomonadati</taxon>
        <taxon>Bacteroidota</taxon>
        <taxon>Cytophagia</taxon>
        <taxon>Cytophagales</taxon>
        <taxon>Cytophagaceae</taxon>
        <taxon>Spirosoma</taxon>
    </lineage>
</organism>
<gene>
    <name evidence="1" type="ORF">H3H32_16590</name>
</gene>
<reference evidence="1 2" key="1">
    <citation type="submission" date="2020-07" db="EMBL/GenBank/DDBJ databases">
        <title>Spirosoma foliorum sp. nov., isolated from the leaves on the Nejang mountain Korea, Republic of.</title>
        <authorList>
            <person name="Ho H."/>
            <person name="Lee Y.-J."/>
            <person name="Nurcahyanto D.-A."/>
            <person name="Kim S.-G."/>
        </authorList>
    </citation>
    <scope>NUCLEOTIDE SEQUENCE [LARGE SCALE GENOMIC DNA]</scope>
    <source>
        <strain evidence="1 2">PL0136</strain>
    </source>
</reference>
<keyword evidence="2" id="KW-1185">Reference proteome</keyword>
<dbReference type="EMBL" id="CP059732">
    <property type="protein sequence ID" value="QMW06387.1"/>
    <property type="molecule type" value="Genomic_DNA"/>
</dbReference>
<protein>
    <submittedName>
        <fullName evidence="1">DUF2693 domain-containing protein</fullName>
    </submittedName>
</protein>
<sequence>MRKQAMILAHALRKTGLSFGEAQKRAWVTIRLKAEMLIKPVSFFYLKEKGEERFAVGYYGAAPATTTAPKPAKSVLAIPYYDTLADGWRSFRADRLILDRTGGPVCKA</sequence>
<dbReference type="Proteomes" id="UP000515369">
    <property type="component" value="Chromosome"/>
</dbReference>
<proteinExistence type="predicted"/>
<evidence type="ECO:0000313" key="2">
    <source>
        <dbReference type="Proteomes" id="UP000515369"/>
    </source>
</evidence>